<dbReference type="FunFam" id="1.20.1720.10:FF:000004">
    <property type="entry name" value="EmrB/QacA family drug resistance transporter"/>
    <property type="match status" value="1"/>
</dbReference>
<dbReference type="GO" id="GO:0005886">
    <property type="term" value="C:plasma membrane"/>
    <property type="evidence" value="ECO:0007669"/>
    <property type="project" value="UniProtKB-SubCell"/>
</dbReference>
<name>A0A7X5R449_9MICO</name>
<dbReference type="InterPro" id="IPR020846">
    <property type="entry name" value="MFS_dom"/>
</dbReference>
<feature type="transmembrane region" description="Helical" evidence="9">
    <location>
        <begin position="425"/>
        <end position="447"/>
    </location>
</feature>
<feature type="transmembrane region" description="Helical" evidence="9">
    <location>
        <begin position="67"/>
        <end position="85"/>
    </location>
</feature>
<evidence type="ECO:0000256" key="1">
    <source>
        <dbReference type="ARBA" id="ARBA00004651"/>
    </source>
</evidence>
<feature type="transmembrane region" description="Helical" evidence="9">
    <location>
        <begin position="184"/>
        <end position="206"/>
    </location>
</feature>
<evidence type="ECO:0000256" key="3">
    <source>
        <dbReference type="ARBA" id="ARBA00022448"/>
    </source>
</evidence>
<dbReference type="NCBIfam" id="TIGR00711">
    <property type="entry name" value="efflux_EmrB"/>
    <property type="match status" value="1"/>
</dbReference>
<keyword evidence="5 9" id="KW-0812">Transmembrane</keyword>
<keyword evidence="4" id="KW-1003">Cell membrane</keyword>
<evidence type="ECO:0000256" key="8">
    <source>
        <dbReference type="SAM" id="MobiDB-lite"/>
    </source>
</evidence>
<dbReference type="Proteomes" id="UP000541033">
    <property type="component" value="Unassembled WGS sequence"/>
</dbReference>
<dbReference type="InterPro" id="IPR011701">
    <property type="entry name" value="MFS"/>
</dbReference>
<dbReference type="PANTHER" id="PTHR23501">
    <property type="entry name" value="MAJOR FACILITATOR SUPERFAMILY"/>
    <property type="match status" value="1"/>
</dbReference>
<comment type="similarity">
    <text evidence="2">Belongs to the major facilitator superfamily. TCR/Tet family.</text>
</comment>
<dbReference type="GO" id="GO:0022857">
    <property type="term" value="F:transmembrane transporter activity"/>
    <property type="evidence" value="ECO:0007669"/>
    <property type="project" value="InterPro"/>
</dbReference>
<feature type="transmembrane region" description="Helical" evidence="9">
    <location>
        <begin position="320"/>
        <end position="341"/>
    </location>
</feature>
<accession>A0A7X5R449</accession>
<keyword evidence="6 9" id="KW-1133">Transmembrane helix</keyword>
<dbReference type="PANTHER" id="PTHR23501:SF197">
    <property type="entry name" value="COMD"/>
    <property type="match status" value="1"/>
</dbReference>
<dbReference type="Gene3D" id="1.20.1250.20">
    <property type="entry name" value="MFS general substrate transporter like domains"/>
    <property type="match status" value="1"/>
</dbReference>
<dbReference type="RefSeq" id="WP_167151819.1">
    <property type="nucleotide sequence ID" value="NZ_JAAMOX010000003.1"/>
</dbReference>
<feature type="region of interest" description="Disordered" evidence="8">
    <location>
        <begin position="553"/>
        <end position="581"/>
    </location>
</feature>
<dbReference type="EMBL" id="JAAMOX010000003">
    <property type="protein sequence ID" value="NIH54980.1"/>
    <property type="molecule type" value="Genomic_DNA"/>
</dbReference>
<feature type="transmembrane region" description="Helical" evidence="9">
    <location>
        <begin position="353"/>
        <end position="372"/>
    </location>
</feature>
<dbReference type="SUPFAM" id="SSF103473">
    <property type="entry name" value="MFS general substrate transporter"/>
    <property type="match status" value="1"/>
</dbReference>
<keyword evidence="3" id="KW-0813">Transport</keyword>
<comment type="subcellular location">
    <subcellularLocation>
        <location evidence="1">Cell membrane</location>
        <topology evidence="1">Multi-pass membrane protein</topology>
    </subcellularLocation>
</comment>
<evidence type="ECO:0000256" key="5">
    <source>
        <dbReference type="ARBA" id="ARBA00022692"/>
    </source>
</evidence>
<dbReference type="Pfam" id="PF07690">
    <property type="entry name" value="MFS_1"/>
    <property type="match status" value="1"/>
</dbReference>
<evidence type="ECO:0000313" key="12">
    <source>
        <dbReference type="Proteomes" id="UP000541033"/>
    </source>
</evidence>
<feature type="transmembrane region" description="Helical" evidence="9">
    <location>
        <begin position="246"/>
        <end position="268"/>
    </location>
</feature>
<comment type="caution">
    <text evidence="11">The sequence shown here is derived from an EMBL/GenBank/DDBJ whole genome shotgun (WGS) entry which is preliminary data.</text>
</comment>
<dbReference type="InterPro" id="IPR004638">
    <property type="entry name" value="EmrB-like"/>
</dbReference>
<dbReference type="PRINTS" id="PR01036">
    <property type="entry name" value="TCRTETB"/>
</dbReference>
<protein>
    <submittedName>
        <fullName evidence="11">EmrB/QacA subfamily drug resistance transporter</fullName>
    </submittedName>
</protein>
<evidence type="ECO:0000256" key="4">
    <source>
        <dbReference type="ARBA" id="ARBA00022475"/>
    </source>
</evidence>
<evidence type="ECO:0000256" key="2">
    <source>
        <dbReference type="ARBA" id="ARBA00007520"/>
    </source>
</evidence>
<dbReference type="CDD" id="cd17502">
    <property type="entry name" value="MFS_Azr1_MDR_like"/>
    <property type="match status" value="1"/>
</dbReference>
<dbReference type="Gene3D" id="1.20.1720.10">
    <property type="entry name" value="Multidrug resistance protein D"/>
    <property type="match status" value="1"/>
</dbReference>
<organism evidence="11 12">
    <name type="scientific">Lysinibacter cavernae</name>
    <dbReference type="NCBI Taxonomy" id="1640652"/>
    <lineage>
        <taxon>Bacteria</taxon>
        <taxon>Bacillati</taxon>
        <taxon>Actinomycetota</taxon>
        <taxon>Actinomycetes</taxon>
        <taxon>Micrococcales</taxon>
        <taxon>Microbacteriaceae</taxon>
        <taxon>Lysinibacter</taxon>
    </lineage>
</organism>
<feature type="compositionally biased region" description="Polar residues" evidence="8">
    <location>
        <begin position="1"/>
        <end position="16"/>
    </location>
</feature>
<evidence type="ECO:0000259" key="10">
    <source>
        <dbReference type="PROSITE" id="PS50850"/>
    </source>
</evidence>
<reference evidence="11 12" key="1">
    <citation type="submission" date="2020-02" db="EMBL/GenBank/DDBJ databases">
        <title>Sequencing the genomes of 1000 actinobacteria strains.</title>
        <authorList>
            <person name="Klenk H.-P."/>
        </authorList>
    </citation>
    <scope>NUCLEOTIDE SEQUENCE [LARGE SCALE GENOMIC DNA]</scope>
    <source>
        <strain evidence="11 12">DSM 27960</strain>
    </source>
</reference>
<feature type="transmembrane region" description="Helical" evidence="9">
    <location>
        <begin position="160"/>
        <end position="178"/>
    </location>
</feature>
<feature type="region of interest" description="Disordered" evidence="8">
    <location>
        <begin position="1"/>
        <end position="22"/>
    </location>
</feature>
<proteinExistence type="inferred from homology"/>
<feature type="transmembrane region" description="Helical" evidence="9">
    <location>
        <begin position="128"/>
        <end position="148"/>
    </location>
</feature>
<feature type="transmembrane region" description="Helical" evidence="9">
    <location>
        <begin position="30"/>
        <end position="55"/>
    </location>
</feature>
<keyword evidence="7 9" id="KW-0472">Membrane</keyword>
<feature type="transmembrane region" description="Helical" evidence="9">
    <location>
        <begin position="289"/>
        <end position="308"/>
    </location>
</feature>
<dbReference type="PROSITE" id="PS50850">
    <property type="entry name" value="MFS"/>
    <property type="match status" value="1"/>
</dbReference>
<gene>
    <name evidence="11" type="ORF">FHX76_002895</name>
</gene>
<dbReference type="InterPro" id="IPR036259">
    <property type="entry name" value="MFS_trans_sf"/>
</dbReference>
<evidence type="ECO:0000256" key="6">
    <source>
        <dbReference type="ARBA" id="ARBA00022989"/>
    </source>
</evidence>
<feature type="transmembrane region" description="Helical" evidence="9">
    <location>
        <begin position="218"/>
        <end position="240"/>
    </location>
</feature>
<feature type="transmembrane region" description="Helical" evidence="9">
    <location>
        <begin position="97"/>
        <end position="116"/>
    </location>
</feature>
<evidence type="ECO:0000256" key="7">
    <source>
        <dbReference type="ARBA" id="ARBA00023136"/>
    </source>
</evidence>
<evidence type="ECO:0000313" key="11">
    <source>
        <dbReference type="EMBL" id="NIH54980.1"/>
    </source>
</evidence>
<feature type="transmembrane region" description="Helical" evidence="9">
    <location>
        <begin position="378"/>
        <end position="404"/>
    </location>
</feature>
<dbReference type="AlphaFoldDB" id="A0A7X5R449"/>
<feature type="transmembrane region" description="Helical" evidence="9">
    <location>
        <begin position="496"/>
        <end position="515"/>
    </location>
</feature>
<sequence length="581" mass="61235">MTATDSARSSKHTPTAASARPDGMLPQRQINLIFVGLLISMLLASLDQMIFSTALPTIVGELDGVNHMLWVTTAYIVAVTVMMPIYGKLGDLIGRKVLMVAAILLFMAGSIIGGLAPDMTWLITGRAVQGLGGGGLMILAQAVIADIVPPKDRGKYMGPMGAVFGLCAVLGPILGGWFTEGIGWRWAFWINIPLGVLALAAIAIFLKLPKRDFSRPKLDIAGIVFMAIAVTSLVLFTSWGGGEYEWNSPVILSLIASTIVASVIFVFVESRAQEPIIPLHLFKDRNFNLTTIAGLIISIAMFGAIGYLPTYLQMVHNLDATASGFLLLPMVGGLLVTSILSGQLASRTSHYKWMPIVSMVVTAFAMFLMSGISPETTMLTIGIYVGIFGLGLGLGMQILVLIVQNSFPVSQVGTATASNNFFREIGATLGAAIVGSIFVSRLTTLLAERIPVLPDASGGSANTVDANALTPAVVRDLPDVLRDPIISSYNDAMVPIFSYMLPLLGIAFLLLLFVVEKPLETTLTYGEDVDSPVAASAAHAVVTGAAAVSGESALVGGDHKSQPASAGARGQDGVGRESRNE</sequence>
<feature type="domain" description="Major facilitator superfamily (MFS) profile" evidence="10">
    <location>
        <begin position="33"/>
        <end position="519"/>
    </location>
</feature>
<keyword evidence="12" id="KW-1185">Reference proteome</keyword>
<evidence type="ECO:0000256" key="9">
    <source>
        <dbReference type="SAM" id="Phobius"/>
    </source>
</evidence>